<sequence>VSEAKPSIFPLSLGGDCSPSEFVVIACLVRDFFPSEPLKVTWSHSGEGVVVTNFPPAQAGGLYTMSSQLTLPVAQCPASQVLKCHVQHLSNPVQTVDVPCKGQKDPWSHPALVPEPILGALCPGKGVPPGRARGERGAGVEAGAGGQRGSLTCSDFSLCFRSYYVCSVRVLPAQPVPAPASPRGPAPGLQRQPHLHAERPEKT</sequence>
<dbReference type="InterPro" id="IPR003597">
    <property type="entry name" value="Ig_C1-set"/>
</dbReference>
<dbReference type="InterPro" id="IPR036179">
    <property type="entry name" value="Ig-like_dom_sf"/>
</dbReference>
<reference evidence="3" key="2">
    <citation type="submission" date="2025-09" db="UniProtKB">
        <authorList>
            <consortium name="Ensembl"/>
        </authorList>
    </citation>
    <scope>IDENTIFICATION</scope>
</reference>
<accession>A0A8C3W5A6</accession>
<feature type="region of interest" description="Disordered" evidence="1">
    <location>
        <begin position="177"/>
        <end position="203"/>
    </location>
</feature>
<proteinExistence type="predicted"/>
<evidence type="ECO:0000313" key="4">
    <source>
        <dbReference type="Proteomes" id="UP000694540"/>
    </source>
</evidence>
<feature type="domain" description="Ig-like" evidence="2">
    <location>
        <begin position="6"/>
        <end position="97"/>
    </location>
</feature>
<evidence type="ECO:0000256" key="1">
    <source>
        <dbReference type="SAM" id="MobiDB-lite"/>
    </source>
</evidence>
<name>A0A8C3W5A6_9CETA</name>
<dbReference type="FunFam" id="2.60.40.10:FF:002016">
    <property type="entry name" value="Immunoglobulin heavy constant alpha 2"/>
    <property type="match status" value="1"/>
</dbReference>
<dbReference type="Ensembl" id="ENSCWAT00000006672.1">
    <property type="protein sequence ID" value="ENSCWAP00000006175.1"/>
    <property type="gene ID" value="ENSCWAG00000004789.1"/>
</dbReference>
<dbReference type="GeneTree" id="ENSGT00940000161516"/>
<reference evidence="3" key="1">
    <citation type="submission" date="2025-08" db="UniProtKB">
        <authorList>
            <consortium name="Ensembl"/>
        </authorList>
    </citation>
    <scope>IDENTIFICATION</scope>
</reference>
<dbReference type="InterPro" id="IPR007110">
    <property type="entry name" value="Ig-like_dom"/>
</dbReference>
<dbReference type="SUPFAM" id="SSF48726">
    <property type="entry name" value="Immunoglobulin"/>
    <property type="match status" value="1"/>
</dbReference>
<evidence type="ECO:0000259" key="2">
    <source>
        <dbReference type="PROSITE" id="PS50835"/>
    </source>
</evidence>
<keyword evidence="4" id="KW-1185">Reference proteome</keyword>
<evidence type="ECO:0000313" key="3">
    <source>
        <dbReference type="Ensembl" id="ENSCWAP00000006175.1"/>
    </source>
</evidence>
<dbReference type="SMART" id="SM00407">
    <property type="entry name" value="IGc1"/>
    <property type="match status" value="1"/>
</dbReference>
<organism evidence="3 4">
    <name type="scientific">Catagonus wagneri</name>
    <name type="common">Chacoan peccary</name>
    <dbReference type="NCBI Taxonomy" id="51154"/>
    <lineage>
        <taxon>Eukaryota</taxon>
        <taxon>Metazoa</taxon>
        <taxon>Chordata</taxon>
        <taxon>Craniata</taxon>
        <taxon>Vertebrata</taxon>
        <taxon>Euteleostomi</taxon>
        <taxon>Mammalia</taxon>
        <taxon>Eutheria</taxon>
        <taxon>Laurasiatheria</taxon>
        <taxon>Artiodactyla</taxon>
        <taxon>Suina</taxon>
        <taxon>Tayassuidae</taxon>
        <taxon>Catagonus</taxon>
    </lineage>
</organism>
<protein>
    <recommendedName>
        <fullName evidence="2">Ig-like domain-containing protein</fullName>
    </recommendedName>
</protein>
<dbReference type="PROSITE" id="PS50835">
    <property type="entry name" value="IG_LIKE"/>
    <property type="match status" value="1"/>
</dbReference>
<dbReference type="AlphaFoldDB" id="A0A8C3W5A6"/>
<dbReference type="Pfam" id="PF07654">
    <property type="entry name" value="C1-set"/>
    <property type="match status" value="1"/>
</dbReference>
<dbReference type="Gene3D" id="2.60.40.10">
    <property type="entry name" value="Immunoglobulins"/>
    <property type="match status" value="1"/>
</dbReference>
<dbReference type="Proteomes" id="UP000694540">
    <property type="component" value="Unplaced"/>
</dbReference>
<dbReference type="InterPro" id="IPR013783">
    <property type="entry name" value="Ig-like_fold"/>
</dbReference>